<evidence type="ECO:0000313" key="2">
    <source>
        <dbReference type="Proteomes" id="UP000245086"/>
    </source>
</evidence>
<gene>
    <name evidence="1" type="ORF">PbB2_02483</name>
</gene>
<comment type="caution">
    <text evidence="1">The sequence shown here is derived from an EMBL/GenBank/DDBJ whole genome shotgun (WGS) entry which is preliminary data.</text>
</comment>
<protein>
    <submittedName>
        <fullName evidence="1">Uncharacterized protein</fullName>
    </submittedName>
</protein>
<dbReference type="AlphaFoldDB" id="A0A2P2ECK9"/>
<keyword evidence="2" id="KW-1185">Reference proteome</keyword>
<reference evidence="1 2" key="1">
    <citation type="journal article" date="2018" name="Genome Announc.">
        <title>Draft Genome Sequence of "Candidatus Phycosocius bacilliformis," an Alphaproteobacterial Ectosymbiont of the Hydrocarbon-Producing Green Alga Botryococcus braunii.</title>
        <authorList>
            <person name="Tanabe Y."/>
            <person name="Yamaguchi H."/>
            <person name="Watanabe M.M."/>
        </authorList>
    </citation>
    <scope>NUCLEOTIDE SEQUENCE [LARGE SCALE GENOMIC DNA]</scope>
    <source>
        <strain evidence="1 2">BOTRYCO-2</strain>
    </source>
</reference>
<proteinExistence type="predicted"/>
<evidence type="ECO:0000313" key="1">
    <source>
        <dbReference type="EMBL" id="GBF58795.1"/>
    </source>
</evidence>
<sequence>MQGILVGRLGTRIGSNWLKSNAKVLLLNNEGMRLCEFLL</sequence>
<name>A0A2P2ECK9_9PROT</name>
<dbReference type="Proteomes" id="UP000245086">
    <property type="component" value="Unassembled WGS sequence"/>
</dbReference>
<accession>A0A2P2ECK9</accession>
<organism evidence="1 2">
    <name type="scientific">Candidatus Phycosocius bacilliformis</name>
    <dbReference type="NCBI Taxonomy" id="1445552"/>
    <lineage>
        <taxon>Bacteria</taxon>
        <taxon>Pseudomonadati</taxon>
        <taxon>Pseudomonadota</taxon>
        <taxon>Alphaproteobacteria</taxon>
        <taxon>Caulobacterales</taxon>
        <taxon>Caulobacterales incertae sedis</taxon>
        <taxon>Candidatus Phycosocius</taxon>
    </lineage>
</organism>
<dbReference type="EMBL" id="BFBR01000008">
    <property type="protein sequence ID" value="GBF58795.1"/>
    <property type="molecule type" value="Genomic_DNA"/>
</dbReference>